<dbReference type="PANTHER" id="PTHR39339:SF1">
    <property type="entry name" value="CHAD DOMAIN-CONTAINING PROTEIN"/>
    <property type="match status" value="1"/>
</dbReference>
<evidence type="ECO:0000313" key="2">
    <source>
        <dbReference type="EMBL" id="SEJ42793.1"/>
    </source>
</evidence>
<dbReference type="PROSITE" id="PS51708">
    <property type="entry name" value="CHAD"/>
    <property type="match status" value="1"/>
</dbReference>
<feature type="domain" description="CHAD" evidence="1">
    <location>
        <begin position="1"/>
        <end position="256"/>
    </location>
</feature>
<name>A0A1H6YNA2_9PSED</name>
<evidence type="ECO:0000313" key="3">
    <source>
        <dbReference type="Proteomes" id="UP000242930"/>
    </source>
</evidence>
<dbReference type="Pfam" id="PF05235">
    <property type="entry name" value="CHAD"/>
    <property type="match status" value="1"/>
</dbReference>
<gene>
    <name evidence="2" type="ORF">SAMN05216201_108163</name>
</gene>
<dbReference type="AlphaFoldDB" id="A0A1H6YNA2"/>
<dbReference type="STRING" id="915471.SAMN05216201_108163"/>
<dbReference type="PANTHER" id="PTHR39339">
    <property type="entry name" value="SLR1444 PROTEIN"/>
    <property type="match status" value="1"/>
</dbReference>
<dbReference type="SMART" id="SM00880">
    <property type="entry name" value="CHAD"/>
    <property type="match status" value="1"/>
</dbReference>
<evidence type="ECO:0000259" key="1">
    <source>
        <dbReference type="PROSITE" id="PS51708"/>
    </source>
</evidence>
<dbReference type="RefSeq" id="WP_170847749.1">
    <property type="nucleotide sequence ID" value="NZ_FNZE01000008.1"/>
</dbReference>
<dbReference type="InterPro" id="IPR007899">
    <property type="entry name" value="CHAD_dom"/>
</dbReference>
<reference evidence="3" key="1">
    <citation type="submission" date="2016-10" db="EMBL/GenBank/DDBJ databases">
        <authorList>
            <person name="Varghese N."/>
            <person name="Submissions S."/>
        </authorList>
    </citation>
    <scope>NUCLEOTIDE SEQUENCE [LARGE SCALE GENOMIC DNA]</scope>
    <source>
        <strain evidence="3">LMG 25967</strain>
    </source>
</reference>
<dbReference type="InterPro" id="IPR038186">
    <property type="entry name" value="CHAD_dom_sf"/>
</dbReference>
<keyword evidence="3" id="KW-1185">Reference proteome</keyword>
<dbReference type="Gene3D" id="1.40.20.10">
    <property type="entry name" value="CHAD domain"/>
    <property type="match status" value="1"/>
</dbReference>
<dbReference type="Proteomes" id="UP000242930">
    <property type="component" value="Unassembled WGS sequence"/>
</dbReference>
<protein>
    <submittedName>
        <fullName evidence="2">CHAD domain-containing protein</fullName>
    </submittedName>
</protein>
<accession>A0A1H6YNA2</accession>
<dbReference type="EMBL" id="FNZE01000008">
    <property type="protein sequence ID" value="SEJ42793.1"/>
    <property type="molecule type" value="Genomic_DNA"/>
</dbReference>
<organism evidence="2 3">
    <name type="scientific">Pseudomonas linyingensis</name>
    <dbReference type="NCBI Taxonomy" id="915471"/>
    <lineage>
        <taxon>Bacteria</taxon>
        <taxon>Pseudomonadati</taxon>
        <taxon>Pseudomonadota</taxon>
        <taxon>Gammaproteobacteria</taxon>
        <taxon>Pseudomonadales</taxon>
        <taxon>Pseudomonadaceae</taxon>
        <taxon>Pseudomonas</taxon>
    </lineage>
</organism>
<proteinExistence type="predicted"/>
<sequence length="256" mass="29171">MPVIDSIVAQALRLDMALHEANARMEARTDDQGLHDLRVKARRLKSLLRPIRKLDDVKSLDQAASKFLKLTSPLRDLEVLANELARKGATKQARSRQAAVGSAYAEIVQSPELEQLFAELDDFPSNLRAADRNGELRRLKKRISRKLKKQLRRLQAALDAPDHDRHKLRILIKRLRYAHRAYPQLLPISKKTATALMHAQAELGDWHDQHLWSQNSSQETDLQPLQADWLTAAAAALEEAETTIAELRTRLRRDSE</sequence>